<keyword evidence="17" id="KW-1185">Reference proteome</keyword>
<feature type="binding site" evidence="14">
    <location>
        <position position="344"/>
    </location>
    <ligand>
        <name>S-adenosyl-L-methionine</name>
        <dbReference type="ChEBI" id="CHEBI:59789"/>
    </ligand>
</feature>
<dbReference type="RefSeq" id="WP_116207166.1">
    <property type="nucleotide sequence ID" value="NZ_QUNR01000001.1"/>
</dbReference>
<dbReference type="Gene3D" id="1.10.940.10">
    <property type="entry name" value="NusB-like"/>
    <property type="match status" value="1"/>
</dbReference>
<evidence type="ECO:0000256" key="2">
    <source>
        <dbReference type="ARBA" id="ARBA00004496"/>
    </source>
</evidence>
<evidence type="ECO:0000256" key="11">
    <source>
        <dbReference type="ARBA" id="ARBA00030399"/>
    </source>
</evidence>
<keyword evidence="5" id="KW-0963">Cytoplasm</keyword>
<dbReference type="InterPro" id="IPR029063">
    <property type="entry name" value="SAM-dependent_MTases_sf"/>
</dbReference>
<keyword evidence="7 14" id="KW-0489">Methyltransferase</keyword>
<accession>A0A3E0H8Q3</accession>
<dbReference type="Pfam" id="PF22458">
    <property type="entry name" value="RsmF-B_ferredox"/>
    <property type="match status" value="1"/>
</dbReference>
<dbReference type="InterPro" id="IPR054728">
    <property type="entry name" value="RsmB-like_ferredoxin"/>
</dbReference>
<dbReference type="NCBIfam" id="TIGR00563">
    <property type="entry name" value="rsmB"/>
    <property type="match status" value="1"/>
</dbReference>
<evidence type="ECO:0000313" key="17">
    <source>
        <dbReference type="Proteomes" id="UP000256774"/>
    </source>
</evidence>
<dbReference type="Proteomes" id="UP000256774">
    <property type="component" value="Unassembled WGS sequence"/>
</dbReference>
<dbReference type="GO" id="GO:0009383">
    <property type="term" value="F:rRNA (cytosine-C5-)-methyltransferase activity"/>
    <property type="evidence" value="ECO:0007669"/>
    <property type="project" value="TreeGrafter"/>
</dbReference>
<dbReference type="NCBIfam" id="NF008149">
    <property type="entry name" value="PRK10901.1"/>
    <property type="match status" value="1"/>
</dbReference>
<feature type="domain" description="SAM-dependent MTase RsmB/NOP-type" evidence="15">
    <location>
        <begin position="177"/>
        <end position="458"/>
    </location>
</feature>
<dbReference type="CDD" id="cd02440">
    <property type="entry name" value="AdoMet_MTases"/>
    <property type="match status" value="1"/>
</dbReference>
<dbReference type="Pfam" id="PF01029">
    <property type="entry name" value="NusB"/>
    <property type="match status" value="1"/>
</dbReference>
<evidence type="ECO:0000256" key="13">
    <source>
        <dbReference type="ARBA" id="ARBA00047283"/>
    </source>
</evidence>
<comment type="caution">
    <text evidence="16">The sequence shown here is derived from an EMBL/GenBank/DDBJ whole genome shotgun (WGS) entry which is preliminary data.</text>
</comment>
<dbReference type="GO" id="GO:0005829">
    <property type="term" value="C:cytosol"/>
    <property type="evidence" value="ECO:0007669"/>
    <property type="project" value="TreeGrafter"/>
</dbReference>
<evidence type="ECO:0000259" key="15">
    <source>
        <dbReference type="PROSITE" id="PS51686"/>
    </source>
</evidence>
<feature type="binding site" evidence="14">
    <location>
        <position position="291"/>
    </location>
    <ligand>
        <name>S-adenosyl-L-methionine</name>
        <dbReference type="ChEBI" id="CHEBI:59789"/>
    </ligand>
</feature>
<protein>
    <recommendedName>
        <fullName evidence="4">16S rRNA (cytosine(967)-C(5))-methyltransferase</fullName>
        <ecNumber evidence="4">2.1.1.176</ecNumber>
    </recommendedName>
    <alternativeName>
        <fullName evidence="11">16S rRNA m5C967 methyltransferase</fullName>
    </alternativeName>
    <alternativeName>
        <fullName evidence="12">rRNA (cytosine-C(5)-)-methyltransferase RsmB</fullName>
    </alternativeName>
</protein>
<keyword evidence="6" id="KW-0698">rRNA processing</keyword>
<dbReference type="SUPFAM" id="SSF53335">
    <property type="entry name" value="S-adenosyl-L-methionine-dependent methyltransferases"/>
    <property type="match status" value="1"/>
</dbReference>
<evidence type="ECO:0000256" key="3">
    <source>
        <dbReference type="ARBA" id="ARBA00007494"/>
    </source>
</evidence>
<evidence type="ECO:0000256" key="14">
    <source>
        <dbReference type="PROSITE-ProRule" id="PRU01023"/>
    </source>
</evidence>
<feature type="active site" description="Nucleophile" evidence="14">
    <location>
        <position position="397"/>
    </location>
</feature>
<dbReference type="EMBL" id="QUNR01000001">
    <property type="protein sequence ID" value="REH40098.1"/>
    <property type="molecule type" value="Genomic_DNA"/>
</dbReference>
<dbReference type="InterPro" id="IPR018314">
    <property type="entry name" value="RsmB/NOL1/NOP2-like_CS"/>
</dbReference>
<keyword evidence="8 14" id="KW-0808">Transferase</keyword>
<evidence type="ECO:0000256" key="10">
    <source>
        <dbReference type="ARBA" id="ARBA00022884"/>
    </source>
</evidence>
<dbReference type="SUPFAM" id="SSF48013">
    <property type="entry name" value="NusB-like"/>
    <property type="match status" value="1"/>
</dbReference>
<evidence type="ECO:0000313" key="16">
    <source>
        <dbReference type="EMBL" id="REH40098.1"/>
    </source>
</evidence>
<evidence type="ECO:0000256" key="1">
    <source>
        <dbReference type="ARBA" id="ARBA00002724"/>
    </source>
</evidence>
<name>A0A3E0H8Q3_9GAMM</name>
<proteinExistence type="inferred from homology"/>
<dbReference type="AlphaFoldDB" id="A0A3E0H8Q3"/>
<dbReference type="Pfam" id="PF01189">
    <property type="entry name" value="Methyltr_RsmB-F"/>
    <property type="match status" value="1"/>
</dbReference>
<evidence type="ECO:0000256" key="12">
    <source>
        <dbReference type="ARBA" id="ARBA00031088"/>
    </source>
</evidence>
<feature type="binding site" evidence="14">
    <location>
        <position position="325"/>
    </location>
    <ligand>
        <name>S-adenosyl-L-methionine</name>
        <dbReference type="ChEBI" id="CHEBI:59789"/>
    </ligand>
</feature>
<dbReference type="PRINTS" id="PR02008">
    <property type="entry name" value="RCMTFAMILY"/>
</dbReference>
<reference evidence="16 17" key="1">
    <citation type="submission" date="2018-08" db="EMBL/GenBank/DDBJ databases">
        <title>Genomic Encyclopedia of Type Strains, Phase IV (KMG-IV): sequencing the most valuable type-strain genomes for metagenomic binning, comparative biology and taxonomic classification.</title>
        <authorList>
            <person name="Goeker M."/>
        </authorList>
    </citation>
    <scope>NUCLEOTIDE SEQUENCE [LARGE SCALE GENOMIC DNA]</scope>
    <source>
        <strain evidence="16 17">DSM 26022</strain>
    </source>
</reference>
<dbReference type="EC" id="2.1.1.176" evidence="4"/>
<comment type="function">
    <text evidence="1">Specifically methylates the cytosine at position 967 (m5C967) of 16S rRNA.</text>
</comment>
<dbReference type="InterPro" id="IPR035926">
    <property type="entry name" value="NusB-like_sf"/>
</dbReference>
<dbReference type="PANTHER" id="PTHR22807">
    <property type="entry name" value="NOP2 YEAST -RELATED NOL1/NOP2/FMU SUN DOMAIN-CONTAINING"/>
    <property type="match status" value="1"/>
</dbReference>
<feature type="binding site" evidence="14">
    <location>
        <begin position="267"/>
        <end position="273"/>
    </location>
    <ligand>
        <name>S-adenosyl-L-methionine</name>
        <dbReference type="ChEBI" id="CHEBI:59789"/>
    </ligand>
</feature>
<comment type="subcellular location">
    <subcellularLocation>
        <location evidence="2">Cytoplasm</location>
    </subcellularLocation>
</comment>
<comment type="catalytic activity">
    <reaction evidence="13">
        <text>cytidine(967) in 16S rRNA + S-adenosyl-L-methionine = 5-methylcytidine(967) in 16S rRNA + S-adenosyl-L-homocysteine + H(+)</text>
        <dbReference type="Rhea" id="RHEA:42748"/>
        <dbReference type="Rhea" id="RHEA-COMP:10219"/>
        <dbReference type="Rhea" id="RHEA-COMP:10220"/>
        <dbReference type="ChEBI" id="CHEBI:15378"/>
        <dbReference type="ChEBI" id="CHEBI:57856"/>
        <dbReference type="ChEBI" id="CHEBI:59789"/>
        <dbReference type="ChEBI" id="CHEBI:74483"/>
        <dbReference type="ChEBI" id="CHEBI:82748"/>
        <dbReference type="EC" id="2.1.1.176"/>
    </reaction>
</comment>
<dbReference type="InterPro" id="IPR001678">
    <property type="entry name" value="MeTrfase_RsmB-F_NOP2_dom"/>
</dbReference>
<dbReference type="PANTHER" id="PTHR22807:SF61">
    <property type="entry name" value="NOL1_NOP2_SUN FAMILY PROTEIN _ ANTITERMINATION NUSB DOMAIN-CONTAINING PROTEIN"/>
    <property type="match status" value="1"/>
</dbReference>
<dbReference type="FunFam" id="3.40.50.150:FF:000022">
    <property type="entry name" value="Ribosomal RNA small subunit methyltransferase B"/>
    <property type="match status" value="1"/>
</dbReference>
<evidence type="ECO:0000256" key="9">
    <source>
        <dbReference type="ARBA" id="ARBA00022691"/>
    </source>
</evidence>
<evidence type="ECO:0000256" key="6">
    <source>
        <dbReference type="ARBA" id="ARBA00022552"/>
    </source>
</evidence>
<dbReference type="GO" id="GO:0003723">
    <property type="term" value="F:RNA binding"/>
    <property type="evidence" value="ECO:0007669"/>
    <property type="project" value="UniProtKB-UniRule"/>
</dbReference>
<keyword evidence="10 14" id="KW-0694">RNA-binding</keyword>
<evidence type="ECO:0000256" key="8">
    <source>
        <dbReference type="ARBA" id="ARBA00022679"/>
    </source>
</evidence>
<dbReference type="Gene3D" id="3.40.50.150">
    <property type="entry name" value="Vaccinia Virus protein VP39"/>
    <property type="match status" value="1"/>
</dbReference>
<gene>
    <name evidence="16" type="ORF">DFR26_0297</name>
</gene>
<dbReference type="PROSITE" id="PS51686">
    <property type="entry name" value="SAM_MT_RSMB_NOP"/>
    <property type="match status" value="1"/>
</dbReference>
<organism evidence="16 17">
    <name type="scientific">Paraperlucidibaca baekdonensis</name>
    <dbReference type="NCBI Taxonomy" id="748120"/>
    <lineage>
        <taxon>Bacteria</taxon>
        <taxon>Pseudomonadati</taxon>
        <taxon>Pseudomonadota</taxon>
        <taxon>Gammaproteobacteria</taxon>
        <taxon>Moraxellales</taxon>
        <taxon>Moraxellaceae</taxon>
        <taxon>Paraperlucidibaca</taxon>
    </lineage>
</organism>
<dbReference type="GO" id="GO:0070475">
    <property type="term" value="P:rRNA base methylation"/>
    <property type="evidence" value="ECO:0007669"/>
    <property type="project" value="TreeGrafter"/>
</dbReference>
<evidence type="ECO:0000256" key="7">
    <source>
        <dbReference type="ARBA" id="ARBA00022603"/>
    </source>
</evidence>
<dbReference type="PROSITE" id="PS01153">
    <property type="entry name" value="NOL1_NOP2_SUN"/>
    <property type="match status" value="1"/>
</dbReference>
<sequence>MSSLSAKTHTSVRRGANAKRPLGVRALAAQALAPALAGERSLSATLPSAQKACRGEDVGLLQELVQGTARFAIYYRTLIKPLLQRATKDHQVEALLLLGAHQLLAMRIPDHAALAETVEAARQLGMDKLTGFINGVLRNLQRREAELVHAATVQRHAHPAWLLRAIEADWPAEAKDIIEANNSAAPICLRVNRLQHTRSDLLVELIEDGLPLEPTRFSPDGLRLIEPLPIHHLPALASGALSVQDEAAQLAAHLLNPQAGERVLDACAAPGGKTAHLLELMPSMATLVAIDNDAERLRRVQENIDRATLACADPLPVAIETICADADDISHWWDGTPFDAILLDAPCTATGVIRRHPDIKLLRRATDVAQTTAQQARLLNMLWKTLRPGGRLLYATCSLLKAENEDQIVSFLARTPDAQPVPLKKSGEMPGQWRPQGRQLLPEIDGHDGFYYAMLMKV</sequence>
<dbReference type="InterPro" id="IPR006027">
    <property type="entry name" value="NusB_RsmB_TIM44"/>
</dbReference>
<dbReference type="InterPro" id="IPR049560">
    <property type="entry name" value="MeTrfase_RsmB-F_NOP2_cat"/>
</dbReference>
<evidence type="ECO:0000256" key="4">
    <source>
        <dbReference type="ARBA" id="ARBA00012140"/>
    </source>
</evidence>
<comment type="similarity">
    <text evidence="3 14">Belongs to the class I-like SAM-binding methyltransferase superfamily. RsmB/NOP family.</text>
</comment>
<dbReference type="InterPro" id="IPR023267">
    <property type="entry name" value="RCMT"/>
</dbReference>
<keyword evidence="9 14" id="KW-0949">S-adenosyl-L-methionine</keyword>
<dbReference type="InterPro" id="IPR004573">
    <property type="entry name" value="rRNA_ssu_MeTfrase_B"/>
</dbReference>
<dbReference type="OrthoDB" id="9810297at2"/>
<dbReference type="GO" id="GO:0006355">
    <property type="term" value="P:regulation of DNA-templated transcription"/>
    <property type="evidence" value="ECO:0007669"/>
    <property type="project" value="InterPro"/>
</dbReference>
<evidence type="ECO:0000256" key="5">
    <source>
        <dbReference type="ARBA" id="ARBA00022490"/>
    </source>
</evidence>